<feature type="signal peptide" evidence="9">
    <location>
        <begin position="1"/>
        <end position="17"/>
    </location>
</feature>
<keyword evidence="6" id="KW-0862">Zinc</keyword>
<evidence type="ECO:0000256" key="7">
    <source>
        <dbReference type="ARBA" id="ARBA00023049"/>
    </source>
</evidence>
<dbReference type="PANTHER" id="PTHR47466">
    <property type="match status" value="1"/>
</dbReference>
<evidence type="ECO:0000256" key="3">
    <source>
        <dbReference type="ARBA" id="ARBA00022723"/>
    </source>
</evidence>
<evidence type="ECO:0000256" key="4">
    <source>
        <dbReference type="ARBA" id="ARBA00022729"/>
    </source>
</evidence>
<dbReference type="RefSeq" id="WP_094486818.1">
    <property type="nucleotide sequence ID" value="NZ_NOXX01000207.1"/>
</dbReference>
<dbReference type="InterPro" id="IPR008754">
    <property type="entry name" value="Peptidase_M43"/>
</dbReference>
<dbReference type="Gene3D" id="3.40.390.10">
    <property type="entry name" value="Collagenase (Catalytic Domain)"/>
    <property type="match status" value="1"/>
</dbReference>
<keyword evidence="8" id="KW-1015">Disulfide bond</keyword>
<evidence type="ECO:0000256" key="1">
    <source>
        <dbReference type="ARBA" id="ARBA00008721"/>
    </source>
</evidence>
<dbReference type="Pfam" id="PF05572">
    <property type="entry name" value="Peptidase_M43"/>
    <property type="match status" value="1"/>
</dbReference>
<evidence type="ECO:0000313" key="13">
    <source>
        <dbReference type="Proteomes" id="UP000216035"/>
    </source>
</evidence>
<keyword evidence="5" id="KW-0378">Hydrolase</keyword>
<dbReference type="PANTHER" id="PTHR47466:SF1">
    <property type="entry name" value="METALLOPROTEASE MEP1 (AFU_ORTHOLOGUE AFUA_1G07730)-RELATED"/>
    <property type="match status" value="1"/>
</dbReference>
<dbReference type="EMBL" id="NOXX01000207">
    <property type="protein sequence ID" value="OYQ43242.1"/>
    <property type="molecule type" value="Genomic_DNA"/>
</dbReference>
<comment type="caution">
    <text evidence="12">The sequence shown here is derived from an EMBL/GenBank/DDBJ whole genome shotgun (WGS) entry which is preliminary data.</text>
</comment>
<keyword evidence="2" id="KW-0645">Protease</keyword>
<organism evidence="12 13">
    <name type="scientific">Flavobacterium aurantiibacter</name>
    <dbReference type="NCBI Taxonomy" id="2023067"/>
    <lineage>
        <taxon>Bacteria</taxon>
        <taxon>Pseudomonadati</taxon>
        <taxon>Bacteroidota</taxon>
        <taxon>Flavobacteriia</taxon>
        <taxon>Flavobacteriales</taxon>
        <taxon>Flavobacteriaceae</taxon>
        <taxon>Flavobacterium</taxon>
    </lineage>
</organism>
<name>A0A255ZPB7_9FLAO</name>
<dbReference type="NCBIfam" id="TIGR04183">
    <property type="entry name" value="Por_Secre_tail"/>
    <property type="match status" value="1"/>
</dbReference>
<dbReference type="OrthoDB" id="6278496at2"/>
<reference evidence="12 13" key="1">
    <citation type="submission" date="2017-07" db="EMBL/GenBank/DDBJ databases">
        <title>Flavobacterium cyanobacteriorum sp. nov., isolated from cyanobacterial aggregates in a eutrophic lake.</title>
        <authorList>
            <person name="Cai H."/>
        </authorList>
    </citation>
    <scope>NUCLEOTIDE SEQUENCE [LARGE SCALE GENOMIC DNA]</scope>
    <source>
        <strain evidence="12 13">TH167</strain>
    </source>
</reference>
<evidence type="ECO:0000256" key="8">
    <source>
        <dbReference type="ARBA" id="ARBA00023157"/>
    </source>
</evidence>
<dbReference type="GO" id="GO:0006508">
    <property type="term" value="P:proteolysis"/>
    <property type="evidence" value="ECO:0007669"/>
    <property type="project" value="UniProtKB-KW"/>
</dbReference>
<evidence type="ECO:0000256" key="2">
    <source>
        <dbReference type="ARBA" id="ARBA00022670"/>
    </source>
</evidence>
<protein>
    <recommendedName>
        <fullName evidence="14">Peptidase M43 pregnancy-associated plasma-A domain-containing protein</fullName>
    </recommendedName>
</protein>
<dbReference type="GO" id="GO:0046872">
    <property type="term" value="F:metal ion binding"/>
    <property type="evidence" value="ECO:0007669"/>
    <property type="project" value="UniProtKB-KW"/>
</dbReference>
<dbReference type="Proteomes" id="UP000216035">
    <property type="component" value="Unassembled WGS sequence"/>
</dbReference>
<keyword evidence="13" id="KW-1185">Reference proteome</keyword>
<dbReference type="InterPro" id="IPR026444">
    <property type="entry name" value="Secre_tail"/>
</dbReference>
<dbReference type="CDD" id="cd04275">
    <property type="entry name" value="ZnMc_pappalysin_like"/>
    <property type="match status" value="1"/>
</dbReference>
<keyword evidence="4 9" id="KW-0732">Signal</keyword>
<keyword evidence="3" id="KW-0479">Metal-binding</keyword>
<accession>A0A255ZPB7</accession>
<evidence type="ECO:0008006" key="14">
    <source>
        <dbReference type="Google" id="ProtNLM"/>
    </source>
</evidence>
<evidence type="ECO:0000259" key="11">
    <source>
        <dbReference type="Pfam" id="PF18962"/>
    </source>
</evidence>
<evidence type="ECO:0000256" key="5">
    <source>
        <dbReference type="ARBA" id="ARBA00022801"/>
    </source>
</evidence>
<feature type="domain" description="Peptidase M43 pregnancy-associated plasma-A" evidence="10">
    <location>
        <begin position="190"/>
        <end position="355"/>
    </location>
</feature>
<dbReference type="SUPFAM" id="SSF55486">
    <property type="entry name" value="Metalloproteases ('zincins'), catalytic domain"/>
    <property type="match status" value="1"/>
</dbReference>
<comment type="similarity">
    <text evidence="1">Belongs to the peptidase M43B family.</text>
</comment>
<evidence type="ECO:0000313" key="12">
    <source>
        <dbReference type="EMBL" id="OYQ43242.1"/>
    </source>
</evidence>
<gene>
    <name evidence="12" type="ORF">CHX27_10935</name>
</gene>
<feature type="domain" description="Secretion system C-terminal sorting" evidence="11">
    <location>
        <begin position="604"/>
        <end position="674"/>
    </location>
</feature>
<evidence type="ECO:0000256" key="9">
    <source>
        <dbReference type="SAM" id="SignalP"/>
    </source>
</evidence>
<proteinExistence type="inferred from homology"/>
<evidence type="ECO:0000256" key="6">
    <source>
        <dbReference type="ARBA" id="ARBA00022833"/>
    </source>
</evidence>
<keyword evidence="7" id="KW-0482">Metalloprotease</keyword>
<dbReference type="GO" id="GO:0008237">
    <property type="term" value="F:metallopeptidase activity"/>
    <property type="evidence" value="ECO:0007669"/>
    <property type="project" value="UniProtKB-KW"/>
</dbReference>
<evidence type="ECO:0000259" key="10">
    <source>
        <dbReference type="Pfam" id="PF05572"/>
    </source>
</evidence>
<feature type="chain" id="PRO_5012920086" description="Peptidase M43 pregnancy-associated plasma-A domain-containing protein" evidence="9">
    <location>
        <begin position="18"/>
        <end position="677"/>
    </location>
</feature>
<sequence>MKKLLYFFALVTVGAWAQTPKATNKLFGVDINPTNTPTATGKIRCASTEYETSLQQKYSTRATEEAFENWMSAKIRERQATGNRSAQSTNTVYTIPVVVHVIHNGDAYGTGENITDEQVLSQIQVLNQDFRRMLNTPGYNTNAVGADTEIEFCLAQTDPEGNETTGIHRVNLGTASWGETAIETTMKPQTQWNPDLYFNIWVCRFGGDLTDVLGYAQFPDNSTLGGIDTTGGLAETDGVVIGYQYFGSQDIYPDGTYDSQFFNGRTSTHEIGHCFGLRHIWGDSFSCTVNATDSLKDYCPDTPAASTATSGCPTGKNSCPNSPGNDMIENYMDYTDDGCMNIFTQDQKERMLIVLENSPRRSSLRTSTVCQAPQGFEIDGSLDFNAPSDTCTDSPVLSVTLKNRGSQTLTTATIAYTIDSIEQPNVVFNGSLANNQTAVVSLPSGTLTSGAHNIAFNIVSVNQTADQNNFNDSKSAEFSLAPFYNTTAVTIKIQRDEFGSETAWTFVNAAGQTLASGGNYSDTNSLPALITQTVNVPANTCYTFTITDSFGDGICCNYGNGFYEISTADNQIIFEGSTFESSASYSFGVGALSTNDFAKTTVKLYPNPASDILYLENAAGSAIENVTVYNTLGQDVRYLKNQSDSKVAISVANLPVGMYIIQFTTDGVTQTAKFARK</sequence>
<dbReference type="InterPro" id="IPR024079">
    <property type="entry name" value="MetalloPept_cat_dom_sf"/>
</dbReference>
<dbReference type="Pfam" id="PF18962">
    <property type="entry name" value="Por_Secre_tail"/>
    <property type="match status" value="1"/>
</dbReference>
<dbReference type="AlphaFoldDB" id="A0A255ZPB7"/>